<feature type="transmembrane region" description="Helical" evidence="8">
    <location>
        <begin position="228"/>
        <end position="251"/>
    </location>
</feature>
<dbReference type="OrthoDB" id="10008088at2759"/>
<dbReference type="InterPro" id="IPR017452">
    <property type="entry name" value="GPCR_Rhodpsn_7TM"/>
</dbReference>
<protein>
    <recommendedName>
        <fullName evidence="9">G-protein coupled receptors family 1 profile domain-containing protein</fullName>
    </recommendedName>
</protein>
<organism evidence="10 11">
    <name type="scientific">Rotaria magnacalcarata</name>
    <dbReference type="NCBI Taxonomy" id="392030"/>
    <lineage>
        <taxon>Eukaryota</taxon>
        <taxon>Metazoa</taxon>
        <taxon>Spiralia</taxon>
        <taxon>Gnathifera</taxon>
        <taxon>Rotifera</taxon>
        <taxon>Eurotatoria</taxon>
        <taxon>Bdelloidea</taxon>
        <taxon>Philodinida</taxon>
        <taxon>Philodinidae</taxon>
        <taxon>Rotaria</taxon>
    </lineage>
</organism>
<feature type="transmembrane region" description="Helical" evidence="8">
    <location>
        <begin position="51"/>
        <end position="72"/>
    </location>
</feature>
<dbReference type="PROSITE" id="PS50262">
    <property type="entry name" value="G_PROTEIN_RECEP_F1_2"/>
    <property type="match status" value="1"/>
</dbReference>
<dbReference type="PANTHER" id="PTHR24243:SF233">
    <property type="entry name" value="THYROTROPIN-RELEASING HORMONE RECEPTOR"/>
    <property type="match status" value="1"/>
</dbReference>
<dbReference type="GO" id="GO:0004930">
    <property type="term" value="F:G protein-coupled receptor activity"/>
    <property type="evidence" value="ECO:0007669"/>
    <property type="project" value="UniProtKB-KW"/>
</dbReference>
<reference evidence="10" key="1">
    <citation type="submission" date="2021-02" db="EMBL/GenBank/DDBJ databases">
        <authorList>
            <person name="Nowell W R."/>
        </authorList>
    </citation>
    <scope>NUCLEOTIDE SEQUENCE</scope>
</reference>
<name>A0A815R3F7_9BILA</name>
<evidence type="ECO:0000256" key="5">
    <source>
        <dbReference type="ARBA" id="ARBA00023136"/>
    </source>
</evidence>
<evidence type="ECO:0000313" key="11">
    <source>
        <dbReference type="Proteomes" id="UP000663834"/>
    </source>
</evidence>
<comment type="subcellular location">
    <subcellularLocation>
        <location evidence="1">Membrane</location>
        <topology evidence="1">Multi-pass membrane protein</topology>
    </subcellularLocation>
</comment>
<evidence type="ECO:0000313" key="10">
    <source>
        <dbReference type="EMBL" id="CAF1470032.1"/>
    </source>
</evidence>
<dbReference type="SUPFAM" id="SSF81321">
    <property type="entry name" value="Family A G protein-coupled receptor-like"/>
    <property type="match status" value="1"/>
</dbReference>
<evidence type="ECO:0000256" key="4">
    <source>
        <dbReference type="ARBA" id="ARBA00023040"/>
    </source>
</evidence>
<evidence type="ECO:0000256" key="7">
    <source>
        <dbReference type="ARBA" id="ARBA00023224"/>
    </source>
</evidence>
<feature type="transmembrane region" description="Helical" evidence="8">
    <location>
        <begin position="171"/>
        <end position="195"/>
    </location>
</feature>
<evidence type="ECO:0000256" key="3">
    <source>
        <dbReference type="ARBA" id="ARBA00022989"/>
    </source>
</evidence>
<keyword evidence="2 8" id="KW-0812">Transmembrane</keyword>
<comment type="caution">
    <text evidence="10">The sequence shown here is derived from an EMBL/GenBank/DDBJ whole genome shotgun (WGS) entry which is preliminary data.</text>
</comment>
<dbReference type="GO" id="GO:0005886">
    <property type="term" value="C:plasma membrane"/>
    <property type="evidence" value="ECO:0007669"/>
    <property type="project" value="TreeGrafter"/>
</dbReference>
<gene>
    <name evidence="10" type="ORF">KQP761_LOCUS12987</name>
</gene>
<accession>A0A815R3F7</accession>
<dbReference type="AlphaFoldDB" id="A0A815R3F7"/>
<feature type="transmembrane region" description="Helical" evidence="8">
    <location>
        <begin position="92"/>
        <end position="111"/>
    </location>
</feature>
<sequence length="306" mass="34890">MSNILENVVVSIRMLNIFVGIPLFIFGVIGNTSLLYIFSRSRFLKVSSIRYLFAASITSLIQLMQTLLPRILTEGFGIPLVKSNSNYCKAHNYIASVVTLCSIFYPCWTSFDQYVNTSRNAATRKQWTSKWFVNSAIFGTLLFWLIIQLPNVIFSYAIGESCLSRSIISTYIYSYAVTPLTYSIVPTIAISYFSIGIARNLRQSRIVSIIQVNKYLARQIRRTLIPQLILLLVSGIPYSLQTIYAVATLSIKKDPLRAAVENLAVTIVRLLFYLNYVGSFYIYILMSSKIRCELKKIFFRQSPIYP</sequence>
<proteinExistence type="predicted"/>
<dbReference type="EMBL" id="CAJNOW010005998">
    <property type="protein sequence ID" value="CAF1470032.1"/>
    <property type="molecule type" value="Genomic_DNA"/>
</dbReference>
<evidence type="ECO:0000256" key="1">
    <source>
        <dbReference type="ARBA" id="ARBA00004141"/>
    </source>
</evidence>
<keyword evidence="7" id="KW-0807">Transducer</keyword>
<evidence type="ECO:0000256" key="8">
    <source>
        <dbReference type="SAM" id="Phobius"/>
    </source>
</evidence>
<keyword evidence="5 8" id="KW-0472">Membrane</keyword>
<feature type="domain" description="G-protein coupled receptors family 1 profile" evidence="9">
    <location>
        <begin position="30"/>
        <end position="283"/>
    </location>
</feature>
<dbReference type="Proteomes" id="UP000663834">
    <property type="component" value="Unassembled WGS sequence"/>
</dbReference>
<evidence type="ECO:0000256" key="2">
    <source>
        <dbReference type="ARBA" id="ARBA00022692"/>
    </source>
</evidence>
<feature type="transmembrane region" description="Helical" evidence="8">
    <location>
        <begin position="263"/>
        <end position="286"/>
    </location>
</feature>
<feature type="transmembrane region" description="Helical" evidence="8">
    <location>
        <begin position="131"/>
        <end position="159"/>
    </location>
</feature>
<dbReference type="Gene3D" id="1.20.1070.10">
    <property type="entry name" value="Rhodopsin 7-helix transmembrane proteins"/>
    <property type="match status" value="1"/>
</dbReference>
<keyword evidence="6" id="KW-0675">Receptor</keyword>
<keyword evidence="3 8" id="KW-1133">Transmembrane helix</keyword>
<dbReference type="PANTHER" id="PTHR24243">
    <property type="entry name" value="G-PROTEIN COUPLED RECEPTOR"/>
    <property type="match status" value="1"/>
</dbReference>
<keyword evidence="4" id="KW-0297">G-protein coupled receptor</keyword>
<evidence type="ECO:0000256" key="6">
    <source>
        <dbReference type="ARBA" id="ARBA00023170"/>
    </source>
</evidence>
<evidence type="ECO:0000259" key="9">
    <source>
        <dbReference type="PROSITE" id="PS50262"/>
    </source>
</evidence>
<feature type="transmembrane region" description="Helical" evidence="8">
    <location>
        <begin position="15"/>
        <end position="39"/>
    </location>
</feature>